<feature type="region of interest" description="Disordered" evidence="2">
    <location>
        <begin position="47"/>
        <end position="84"/>
    </location>
</feature>
<feature type="region of interest" description="Disordered" evidence="2">
    <location>
        <begin position="653"/>
        <end position="678"/>
    </location>
</feature>
<evidence type="ECO:0000256" key="1">
    <source>
        <dbReference type="SAM" id="Coils"/>
    </source>
</evidence>
<sequence length="1001" mass="116674">MESENIDFSVEGHNELSKDEDDFEDQQIEEHRKAELANEMMNAFDDLEDSEEESLSTGCFSREESYRSNNHVSLHTTQDGSRLKDFGEEPKQISVIQGEDHPPCPQQISGTWEAGESRADENDHWNPNSEEKDFDSLDEKYLRSTTGSKEHMQILYDARGREIQRLTEALSSLQQTSERHVRVLKHQIGLLKTDKAELKGKLKKMQETLVLMNTNTNQFEETVSRLSMKISELEAENTKLQERCDEAEKTVKILEEELSKANCNKGLNLVIEREMESTVTANNEVEKEKKSLIAEKNELKFTLEKKDDYISMLEKELNDAKSLCEQIKIEHETRCAELTQLLAHERQSSVVAKNNFQTKIDKLDDDNRRLFEELEKLEAEKADLESGFKLRTQDIRNCSEVDKGIISASLNDVEDSELRETFKQSVFVSKQLRMKVEKLENEIREKQVELKEAIENAQKEKSEKESLQRKTREIDGELNYLKKKIQCDESVAQEKKISEEVCQSLQSQLDAAQKKVSDEEVEKEHWKLMVENLRDEITNLKDANENLKSQIEQFQRNLMTVHGEKCKLEDYAKELQEKLRSSEELFSKRIENDLLKQKESLKQEHLKSLENLRKSFEADKNMLREQIKAAEKHHQQEVEVAVRNALSRVELDSIESAQPREQGERNTSNLDEKKKSADNIRKERDKYIEEIEKLKKKMMEDRKLIKTKWKEERDKLLNNYGKLLSEQEEKIRNRITKENEVRIEELVNTEKSRLHAQVTKEITTYHEKEEKYKSNVKDLEGKVESLQGQVKDKDRAVQNLVAKLEEWRKAWELEKEALLENCKTPIPDLVRKIGDNSPAINLPGSYGVIKEEVDRLKAELSKRENEIQDLKTSIKAMIERHRTEVKFVKETLEESKQYGKEQREKYVQLKKKSIKYQEYILNKMKTKGTISKEEMASKEFLKGILTKISSELSSNEASSTLFPNPSIYRKSTLKLTPRRENDGSSLYDDVFATDDKIGGKT</sequence>
<feature type="coiled-coil region" evidence="1">
    <location>
        <begin position="595"/>
        <end position="633"/>
    </location>
</feature>
<protein>
    <submittedName>
        <fullName evidence="3">Uncharacterized protein</fullName>
    </submittedName>
</protein>
<feature type="compositionally biased region" description="Acidic residues" evidence="2">
    <location>
        <begin position="18"/>
        <end position="27"/>
    </location>
</feature>
<dbReference type="AlphaFoldDB" id="A0AA88HLR2"/>
<gene>
    <name evidence="3" type="ORF">QYM36_009400</name>
</gene>
<evidence type="ECO:0000256" key="2">
    <source>
        <dbReference type="SAM" id="MobiDB-lite"/>
    </source>
</evidence>
<keyword evidence="4" id="KW-1185">Reference proteome</keyword>
<evidence type="ECO:0000313" key="3">
    <source>
        <dbReference type="EMBL" id="KAK2713513.1"/>
    </source>
</evidence>
<proteinExistence type="predicted"/>
<evidence type="ECO:0000313" key="4">
    <source>
        <dbReference type="Proteomes" id="UP001187531"/>
    </source>
</evidence>
<keyword evidence="1" id="KW-0175">Coiled coil</keyword>
<comment type="caution">
    <text evidence="3">The sequence shown here is derived from an EMBL/GenBank/DDBJ whole genome shotgun (WGS) entry which is preliminary data.</text>
</comment>
<feature type="coiled-coil region" evidence="1">
    <location>
        <begin position="429"/>
        <end position="564"/>
    </location>
</feature>
<feature type="compositionally biased region" description="Polar residues" evidence="2">
    <location>
        <begin position="67"/>
        <end position="80"/>
    </location>
</feature>
<dbReference type="Proteomes" id="UP001187531">
    <property type="component" value="Unassembled WGS sequence"/>
</dbReference>
<organism evidence="3 4">
    <name type="scientific">Artemia franciscana</name>
    <name type="common">Brine shrimp</name>
    <name type="synonym">Artemia sanfranciscana</name>
    <dbReference type="NCBI Taxonomy" id="6661"/>
    <lineage>
        <taxon>Eukaryota</taxon>
        <taxon>Metazoa</taxon>
        <taxon>Ecdysozoa</taxon>
        <taxon>Arthropoda</taxon>
        <taxon>Crustacea</taxon>
        <taxon>Branchiopoda</taxon>
        <taxon>Anostraca</taxon>
        <taxon>Artemiidae</taxon>
        <taxon>Artemia</taxon>
    </lineage>
</organism>
<reference evidence="3" key="1">
    <citation type="submission" date="2023-07" db="EMBL/GenBank/DDBJ databases">
        <title>Chromosome-level genome assembly of Artemia franciscana.</title>
        <authorList>
            <person name="Jo E."/>
        </authorList>
    </citation>
    <scope>NUCLEOTIDE SEQUENCE</scope>
    <source>
        <tissue evidence="3">Whole body</tissue>
    </source>
</reference>
<feature type="region of interest" description="Disordered" evidence="2">
    <location>
        <begin position="1"/>
        <end position="27"/>
    </location>
</feature>
<dbReference type="EMBL" id="JAVRJZ010000014">
    <property type="protein sequence ID" value="KAK2713513.1"/>
    <property type="molecule type" value="Genomic_DNA"/>
</dbReference>
<feature type="coiled-coil region" evidence="1">
    <location>
        <begin position="846"/>
        <end position="880"/>
    </location>
</feature>
<feature type="coiled-coil region" evidence="1">
    <location>
        <begin position="188"/>
        <end position="387"/>
    </location>
</feature>
<name>A0AA88HLR2_ARTSF</name>
<accession>A0AA88HLR2</accession>
<feature type="coiled-coil region" evidence="1">
    <location>
        <begin position="769"/>
        <end position="810"/>
    </location>
</feature>